<dbReference type="EMBL" id="CQEH01000023">
    <property type="protein sequence ID" value="CNL62402.1"/>
    <property type="molecule type" value="Genomic_DNA"/>
</dbReference>
<proteinExistence type="predicted"/>
<keyword evidence="1" id="KW-0472">Membrane</keyword>
<feature type="transmembrane region" description="Helical" evidence="1">
    <location>
        <begin position="64"/>
        <end position="83"/>
    </location>
</feature>
<sequence>MLCKKCSQDIGEKSSFCNFCGEKQSIEPENNKGMNELASEWIAKKKEKADREAADIKEQDKTNYIILMVIIAIIAVVVLFYSLDKGIGTTDGIISNNPEPVTNINNFLPYDPILLCKTFDGSNIINDTKGWADVPDMGFGCGTPYKIYPLLPSDNPAQNEDDIAFYVMADNGDGGRFGRYATIMLNVNKKSHEKLRRTNFLEAVAYFYDKALGVKLDDKTKKLLKTFQEGFTQSVTVEGRELLVIFKRTPYINNNGVEFTMRLYPVGVEIPPVHQINSMKK</sequence>
<dbReference type="Proteomes" id="UP000038647">
    <property type="component" value="Unassembled WGS sequence"/>
</dbReference>
<accession>A0ABM9SY06</accession>
<reference evidence="2 3" key="1">
    <citation type="submission" date="2015-03" db="EMBL/GenBank/DDBJ databases">
        <authorList>
            <consortium name="Pathogen Informatics"/>
            <person name="Murphy D."/>
        </authorList>
    </citation>
    <scope>NUCLEOTIDE SEQUENCE [LARGE SCALE GENOMIC DNA]</scope>
    <source>
        <strain evidence="2 3">IP08791</strain>
    </source>
</reference>
<keyword evidence="1" id="KW-0812">Transmembrane</keyword>
<evidence type="ECO:0000256" key="1">
    <source>
        <dbReference type="SAM" id="Phobius"/>
    </source>
</evidence>
<protein>
    <recommendedName>
        <fullName evidence="4">Zinc ribbon domain-containing protein</fullName>
    </recommendedName>
</protein>
<comment type="caution">
    <text evidence="2">The sequence shown here is derived from an EMBL/GenBank/DDBJ whole genome shotgun (WGS) entry which is preliminary data.</text>
</comment>
<evidence type="ECO:0000313" key="2">
    <source>
        <dbReference type="EMBL" id="CNL62402.1"/>
    </source>
</evidence>
<evidence type="ECO:0008006" key="4">
    <source>
        <dbReference type="Google" id="ProtNLM"/>
    </source>
</evidence>
<keyword evidence="1" id="KW-1133">Transmembrane helix</keyword>
<gene>
    <name evidence="2" type="ORF">ERS137966_03742</name>
</gene>
<name>A0ABM9SY06_YERAL</name>
<organism evidence="2 3">
    <name type="scientific">Yersinia aldovae</name>
    <dbReference type="NCBI Taxonomy" id="29483"/>
    <lineage>
        <taxon>Bacteria</taxon>
        <taxon>Pseudomonadati</taxon>
        <taxon>Pseudomonadota</taxon>
        <taxon>Gammaproteobacteria</taxon>
        <taxon>Enterobacterales</taxon>
        <taxon>Yersiniaceae</taxon>
        <taxon>Yersinia</taxon>
    </lineage>
</organism>
<keyword evidence="3" id="KW-1185">Reference proteome</keyword>
<dbReference type="RefSeq" id="WP_156168295.1">
    <property type="nucleotide sequence ID" value="NZ_CQEH01000023.1"/>
</dbReference>
<evidence type="ECO:0000313" key="3">
    <source>
        <dbReference type="Proteomes" id="UP000038647"/>
    </source>
</evidence>